<accession>A0AAF0ZEC9</accession>
<protein>
    <submittedName>
        <fullName evidence="1">Uncharacterized protein</fullName>
    </submittedName>
</protein>
<sequence length="438" mass="51488">MNINSLSKRQYNNIIGDEQYLYDHLLECVKTKSPQQVLDRFRHLFIQARNYDDQKVLEVLAKLIATKRAELNFPSVLNRCCHILINMWQLNPKTQPFIVELVELFNYLPSGVGIGKSYSSRMVQLVRHFLTTDYYKQIQRLAVIIGENQGRKNNLIPTKPKQETVGNLITRYPYLYDHCLLSVDSSSEQQQTVYQVKNQLEKKFETELSQFVTYQIRVAQAGREKMAQQERERIIKPVTNPTLLSDRDLGRSLKHYVGPVENGYSYQDLSRSFLTHTSDVRNYQLFKDDLYEYIIQSVDGKYGKHSFNKRLYDKMQDLYPKYNQTKPDEFLKMRTYSQVFNYLIVESPQNPNHLVFMDMISNMGTTKTIGLMLKLVLVCSKVKPYLEKRFSILFNHYESFTREGAGWLVRSLEKVHVAFSVNFGNVDMSFLRRIYAKN</sequence>
<reference evidence="1" key="1">
    <citation type="submission" date="2023-11" db="EMBL/GenBank/DDBJ databases">
        <title>Genome sequence of Cyanobacterium aponinum BCRC AL20115.</title>
        <authorList>
            <person name="Chang H.-Y."/>
            <person name="Lin K.-M."/>
            <person name="Hsueh H.-T."/>
            <person name="Chu H.-A."/>
            <person name="Kuo C.-H."/>
        </authorList>
    </citation>
    <scope>NUCLEOTIDE SEQUENCE</scope>
    <source>
        <strain evidence="1">AL20115</strain>
    </source>
</reference>
<dbReference type="AlphaFoldDB" id="A0AAF0ZEC9"/>
<gene>
    <name evidence="1" type="ORF">SAY89_03915</name>
</gene>
<organism evidence="1">
    <name type="scientific">Cyanobacterium aponinum AL20115</name>
    <dbReference type="NCBI Taxonomy" id="3090662"/>
    <lineage>
        <taxon>Bacteria</taxon>
        <taxon>Bacillati</taxon>
        <taxon>Cyanobacteriota</taxon>
        <taxon>Cyanophyceae</taxon>
        <taxon>Oscillatoriophycideae</taxon>
        <taxon>Chroococcales</taxon>
        <taxon>Geminocystaceae</taxon>
        <taxon>Cyanobacterium</taxon>
    </lineage>
</organism>
<dbReference type="RefSeq" id="WP_015219620.1">
    <property type="nucleotide sequence ID" value="NZ_CP138348.1"/>
</dbReference>
<dbReference type="EMBL" id="CP138348">
    <property type="protein sequence ID" value="WPF89429.1"/>
    <property type="molecule type" value="Genomic_DNA"/>
</dbReference>
<name>A0AAF0ZEC9_9CHRO</name>
<evidence type="ECO:0000313" key="1">
    <source>
        <dbReference type="EMBL" id="WPF89429.1"/>
    </source>
</evidence>
<proteinExistence type="predicted"/>